<evidence type="ECO:0008006" key="5">
    <source>
        <dbReference type="Google" id="ProtNLM"/>
    </source>
</evidence>
<dbReference type="PANTHER" id="PTHR43591:SF24">
    <property type="entry name" value="2-METHOXY-6-POLYPRENYL-1,4-BENZOQUINOL METHYLASE, MITOCHONDRIAL"/>
    <property type="match status" value="1"/>
</dbReference>
<dbReference type="PROSITE" id="PS01183">
    <property type="entry name" value="UBIE_1"/>
    <property type="match status" value="1"/>
</dbReference>
<dbReference type="SUPFAM" id="SSF53335">
    <property type="entry name" value="S-adenosyl-L-methionine-dependent methyltransferases"/>
    <property type="match status" value="1"/>
</dbReference>
<keyword evidence="2" id="KW-0808">Transferase</keyword>
<dbReference type="InterPro" id="IPR004033">
    <property type="entry name" value="UbiE/COQ5_MeTrFase"/>
</dbReference>
<reference evidence="4" key="1">
    <citation type="submission" date="2018-05" db="EMBL/GenBank/DDBJ databases">
        <authorList>
            <person name="Lanie J.A."/>
            <person name="Ng W.-L."/>
            <person name="Kazmierczak K.M."/>
            <person name="Andrzejewski T.M."/>
            <person name="Davidsen T.M."/>
            <person name="Wayne K.J."/>
            <person name="Tettelin H."/>
            <person name="Glass J.I."/>
            <person name="Rusch D."/>
            <person name="Podicherti R."/>
            <person name="Tsui H.-C.T."/>
            <person name="Winkler M.E."/>
        </authorList>
    </citation>
    <scope>NUCLEOTIDE SEQUENCE</scope>
</reference>
<dbReference type="GO" id="GO:0042181">
    <property type="term" value="P:ketone biosynthetic process"/>
    <property type="evidence" value="ECO:0007669"/>
    <property type="project" value="UniProtKB-ARBA"/>
</dbReference>
<dbReference type="GO" id="GO:0008168">
    <property type="term" value="F:methyltransferase activity"/>
    <property type="evidence" value="ECO:0007669"/>
    <property type="project" value="UniProtKB-KW"/>
</dbReference>
<dbReference type="PROSITE" id="PS51608">
    <property type="entry name" value="SAM_MT_UBIE"/>
    <property type="match status" value="1"/>
</dbReference>
<proteinExistence type="inferred from homology"/>
<dbReference type="HAMAP" id="MF_01813">
    <property type="entry name" value="MenG_UbiE_methyltr"/>
    <property type="match status" value="1"/>
</dbReference>
<evidence type="ECO:0000313" key="4">
    <source>
        <dbReference type="EMBL" id="SVB84150.1"/>
    </source>
</evidence>
<dbReference type="NCBIfam" id="NF001244">
    <property type="entry name" value="PRK00216.1-5"/>
    <property type="match status" value="1"/>
</dbReference>
<dbReference type="Pfam" id="PF01209">
    <property type="entry name" value="Ubie_methyltran"/>
    <property type="match status" value="1"/>
</dbReference>
<keyword evidence="1" id="KW-0489">Methyltransferase</keyword>
<protein>
    <recommendedName>
        <fullName evidence="5">Methyltransferase domain-containing protein</fullName>
    </recommendedName>
</protein>
<keyword evidence="3" id="KW-0949">S-adenosyl-L-methionine</keyword>
<accession>A0A382HA36</accession>
<dbReference type="PANTHER" id="PTHR43591">
    <property type="entry name" value="METHYLTRANSFERASE"/>
    <property type="match status" value="1"/>
</dbReference>
<organism evidence="4">
    <name type="scientific">marine metagenome</name>
    <dbReference type="NCBI Taxonomy" id="408172"/>
    <lineage>
        <taxon>unclassified sequences</taxon>
        <taxon>metagenomes</taxon>
        <taxon>ecological metagenomes</taxon>
    </lineage>
</organism>
<evidence type="ECO:0000256" key="3">
    <source>
        <dbReference type="ARBA" id="ARBA00022691"/>
    </source>
</evidence>
<dbReference type="Gene3D" id="3.40.50.150">
    <property type="entry name" value="Vaccinia Virus protein VP39"/>
    <property type="match status" value="1"/>
</dbReference>
<sequence>VPSHVKQGFEVPADRANSIQDMFNAVAPRYDFLNGLLSAGCDKYWRKIAVDALEPVANRIFLDVATGTADIALELALRDASPSRIIGIDFSTTMLQLGKNKVTAKNMQSSIQLFPGTVENLPLKGDIFDGAISAFGARNFSNLNHGIREIHRVLKPRGKIVILEFSFPQNGFLQWLYRLYFEKILPVMGRWISGHKNAYSYLPDSVEGFPKGEAFSAILKENGFDSVNFKELTFGITTIYTGFKHA</sequence>
<evidence type="ECO:0000256" key="2">
    <source>
        <dbReference type="ARBA" id="ARBA00022679"/>
    </source>
</evidence>
<gene>
    <name evidence="4" type="ORF">METZ01_LOCUS237004</name>
</gene>
<dbReference type="InterPro" id="IPR023576">
    <property type="entry name" value="UbiE/COQ5_MeTrFase_CS"/>
</dbReference>
<dbReference type="GO" id="GO:0032259">
    <property type="term" value="P:methylation"/>
    <property type="evidence" value="ECO:0007669"/>
    <property type="project" value="UniProtKB-KW"/>
</dbReference>
<feature type="non-terminal residue" evidence="4">
    <location>
        <position position="1"/>
    </location>
</feature>
<dbReference type="NCBIfam" id="TIGR01934">
    <property type="entry name" value="MenG_MenH_UbiE"/>
    <property type="match status" value="1"/>
</dbReference>
<evidence type="ECO:0000256" key="1">
    <source>
        <dbReference type="ARBA" id="ARBA00022603"/>
    </source>
</evidence>
<name>A0A382HA36_9ZZZZ</name>
<dbReference type="AlphaFoldDB" id="A0A382HA36"/>
<dbReference type="CDD" id="cd02440">
    <property type="entry name" value="AdoMet_MTases"/>
    <property type="match status" value="1"/>
</dbReference>
<dbReference type="EMBL" id="UINC01060055">
    <property type="protein sequence ID" value="SVB84150.1"/>
    <property type="molecule type" value="Genomic_DNA"/>
</dbReference>
<dbReference type="InterPro" id="IPR029063">
    <property type="entry name" value="SAM-dependent_MTases_sf"/>
</dbReference>